<feature type="region of interest" description="Disordered" evidence="3">
    <location>
        <begin position="137"/>
        <end position="254"/>
    </location>
</feature>
<evidence type="ECO:0000256" key="3">
    <source>
        <dbReference type="SAM" id="MobiDB-lite"/>
    </source>
</evidence>
<dbReference type="RefSeq" id="WP_185054156.1">
    <property type="nucleotide sequence ID" value="NZ_BAABIX010000078.1"/>
</dbReference>
<evidence type="ECO:0000256" key="1">
    <source>
        <dbReference type="ARBA" id="ARBA00023002"/>
    </source>
</evidence>
<dbReference type="Gene3D" id="3.20.20.30">
    <property type="entry name" value="Luciferase-like domain"/>
    <property type="match status" value="1"/>
</dbReference>
<dbReference type="InterPro" id="IPR036661">
    <property type="entry name" value="Luciferase-like_sf"/>
</dbReference>
<reference evidence="6 7" key="1">
    <citation type="submission" date="2020-08" db="EMBL/GenBank/DDBJ databases">
        <title>Genomic Encyclopedia of Type Strains, Phase IV (KMG-IV): sequencing the most valuable type-strain genomes for metagenomic binning, comparative biology and taxonomic classification.</title>
        <authorList>
            <person name="Goeker M."/>
        </authorList>
    </citation>
    <scope>NUCLEOTIDE SEQUENCE [LARGE SCALE GENOMIC DNA]</scope>
    <source>
        <strain evidence="6 7">DSM 45615</strain>
    </source>
</reference>
<keyword evidence="7" id="KW-1185">Reference proteome</keyword>
<dbReference type="InterPro" id="IPR011251">
    <property type="entry name" value="Luciferase-like_dom"/>
</dbReference>
<feature type="compositionally biased region" description="Polar residues" evidence="3">
    <location>
        <begin position="464"/>
        <end position="479"/>
    </location>
</feature>
<feature type="compositionally biased region" description="Low complexity" evidence="3">
    <location>
        <begin position="203"/>
        <end position="214"/>
    </location>
</feature>
<evidence type="ECO:0000259" key="5">
    <source>
        <dbReference type="Pfam" id="PF13592"/>
    </source>
</evidence>
<dbReference type="Pfam" id="PF00296">
    <property type="entry name" value="Bac_luciferase"/>
    <property type="match status" value="1"/>
</dbReference>
<feature type="region of interest" description="Disordered" evidence="3">
    <location>
        <begin position="462"/>
        <end position="499"/>
    </location>
</feature>
<dbReference type="PANTHER" id="PTHR30137:SF8">
    <property type="entry name" value="BLR5498 PROTEIN"/>
    <property type="match status" value="1"/>
</dbReference>
<dbReference type="AlphaFoldDB" id="A0A840PHA8"/>
<dbReference type="InterPro" id="IPR025959">
    <property type="entry name" value="Winged_HTH_dom"/>
</dbReference>
<feature type="domain" description="Winged helix-turn helix" evidence="5">
    <location>
        <begin position="49"/>
        <end position="81"/>
    </location>
</feature>
<feature type="compositionally biased region" description="Low complexity" evidence="3">
    <location>
        <begin position="144"/>
        <end position="153"/>
    </location>
</feature>
<feature type="compositionally biased region" description="Low complexity" evidence="3">
    <location>
        <begin position="230"/>
        <end position="241"/>
    </location>
</feature>
<dbReference type="PANTHER" id="PTHR30137">
    <property type="entry name" value="LUCIFERASE-LIKE MONOOXYGENASE"/>
    <property type="match status" value="1"/>
</dbReference>
<evidence type="ECO:0000313" key="7">
    <source>
        <dbReference type="Proteomes" id="UP000578449"/>
    </source>
</evidence>
<keyword evidence="2" id="KW-0503">Monooxygenase</keyword>
<feature type="domain" description="Luciferase-like" evidence="4">
    <location>
        <begin position="342"/>
        <end position="422"/>
    </location>
</feature>
<protein>
    <recommendedName>
        <fullName evidence="8">Luciferase-like domain-containing protein</fullName>
    </recommendedName>
</protein>
<dbReference type="GO" id="GO:0016705">
    <property type="term" value="F:oxidoreductase activity, acting on paired donors, with incorporation or reduction of molecular oxygen"/>
    <property type="evidence" value="ECO:0007669"/>
    <property type="project" value="InterPro"/>
</dbReference>
<name>A0A840PHA8_9ACTN</name>
<dbReference type="InterPro" id="IPR050766">
    <property type="entry name" value="Bact_Lucif_Oxidored"/>
</dbReference>
<dbReference type="GO" id="GO:0004497">
    <property type="term" value="F:monooxygenase activity"/>
    <property type="evidence" value="ECO:0007669"/>
    <property type="project" value="UniProtKB-KW"/>
</dbReference>
<comment type="caution">
    <text evidence="6">The sequence shown here is derived from an EMBL/GenBank/DDBJ whole genome shotgun (WGS) entry which is preliminary data.</text>
</comment>
<dbReference type="GO" id="GO:0005829">
    <property type="term" value="C:cytosol"/>
    <property type="evidence" value="ECO:0007669"/>
    <property type="project" value="TreeGrafter"/>
</dbReference>
<dbReference type="Pfam" id="PF13592">
    <property type="entry name" value="HTH_33"/>
    <property type="match status" value="1"/>
</dbReference>
<evidence type="ECO:0000259" key="4">
    <source>
        <dbReference type="Pfam" id="PF00296"/>
    </source>
</evidence>
<organism evidence="6 7">
    <name type="scientific">Thermocatellispora tengchongensis</name>
    <dbReference type="NCBI Taxonomy" id="1073253"/>
    <lineage>
        <taxon>Bacteria</taxon>
        <taxon>Bacillati</taxon>
        <taxon>Actinomycetota</taxon>
        <taxon>Actinomycetes</taxon>
        <taxon>Streptosporangiales</taxon>
        <taxon>Streptosporangiaceae</taxon>
        <taxon>Thermocatellispora</taxon>
    </lineage>
</organism>
<dbReference type="SUPFAM" id="SSF51679">
    <property type="entry name" value="Bacterial luciferase-like"/>
    <property type="match status" value="1"/>
</dbReference>
<feature type="compositionally biased region" description="Low complexity" evidence="3">
    <location>
        <begin position="161"/>
        <end position="190"/>
    </location>
</feature>
<keyword evidence="1" id="KW-0560">Oxidoreductase</keyword>
<gene>
    <name evidence="6" type="ORF">HNP84_006963</name>
</gene>
<sequence>MTAEQRLRREQVRMRAGGRFAEAAGDAQVAREFRVSRIPANRCRRALETVCSLLHRLGWSRQAPSRRAAERDELAIAAWKDHPEIPPQGRRFLIKDYPKDKEYRRLKLTFHLALKIQAHITERNLATDDLLFTHNQEPAPYAWPPTRTSSASPNPTPPDAPTATAPSAATPPANPNAATARTPTPSTAPNATPPARTPPELRTPATPTATSPATGSESRSGSPPSPPPASTSTSACTACATPTPPGSSPTAPTFKSSRNAWASIATTEKYLHTLPDADDTALDAFTRIRTRAFNAVLFLLAVFVAWSTSAPTPSEKPLGPVMTFELGLYSFGNTPLLADGGRGPTAQAVRDVLEAIKLADEVGLDFFGVGEHHMRTMPLSSPTAVVNAAAASTSRIKLSTAVTVLSTDDPIRVFQQLATAASIRPEIDIEFHRIIAMNSGNPVLAGLLDAFASRTVRAPCGAASTRSARTGVPTENISRSGRRSRHAIRSGPGSEGRTI</sequence>
<dbReference type="EMBL" id="JACHGN010000017">
    <property type="protein sequence ID" value="MBB5137211.1"/>
    <property type="molecule type" value="Genomic_DNA"/>
</dbReference>
<evidence type="ECO:0008006" key="8">
    <source>
        <dbReference type="Google" id="ProtNLM"/>
    </source>
</evidence>
<evidence type="ECO:0000256" key="2">
    <source>
        <dbReference type="ARBA" id="ARBA00023033"/>
    </source>
</evidence>
<proteinExistence type="predicted"/>
<dbReference type="Proteomes" id="UP000578449">
    <property type="component" value="Unassembled WGS sequence"/>
</dbReference>
<accession>A0A840PHA8</accession>
<evidence type="ECO:0000313" key="6">
    <source>
        <dbReference type="EMBL" id="MBB5137211.1"/>
    </source>
</evidence>
<dbReference type="PRINTS" id="PR01217">
    <property type="entry name" value="PRICHEXTENSN"/>
</dbReference>